<dbReference type="Pfam" id="PF02130">
    <property type="entry name" value="YbeY"/>
    <property type="match status" value="1"/>
</dbReference>
<dbReference type="Gene3D" id="3.40.390.30">
    <property type="entry name" value="Metalloproteases ('zincins'), catalytic domain"/>
    <property type="match status" value="1"/>
</dbReference>
<sequence>MTTETSPSTGPYVDVQVACTNHGLPSEQQITAWVAAALTEGKQNSELSVRIVTTDESQTLNAQYRSKDKPTNVLSFPSDLPDYIDEPLLGDLVICADIVQQEAEAQNKACEAHWAHMLIHGTLHLQGYDHIEDDEAEEMEALETHILAGLGYPNPYENAGA</sequence>
<feature type="binding site" evidence="8">
    <location>
        <position position="124"/>
    </location>
    <ligand>
        <name>Zn(2+)</name>
        <dbReference type="ChEBI" id="CHEBI:29105"/>
        <note>catalytic</note>
    </ligand>
</feature>
<dbReference type="GO" id="GO:0006364">
    <property type="term" value="P:rRNA processing"/>
    <property type="evidence" value="ECO:0007669"/>
    <property type="project" value="UniProtKB-UniRule"/>
</dbReference>
<keyword evidence="10" id="KW-1185">Reference proteome</keyword>
<dbReference type="GO" id="GO:0004521">
    <property type="term" value="F:RNA endonuclease activity"/>
    <property type="evidence" value="ECO:0007669"/>
    <property type="project" value="UniProtKB-UniRule"/>
</dbReference>
<name>A0AAN1WK37_9GAMM</name>
<dbReference type="KEGG" id="marq:MARGE09_P3240"/>
<dbReference type="HAMAP" id="MF_00009">
    <property type="entry name" value="Endoribonucl_YbeY"/>
    <property type="match status" value="1"/>
</dbReference>
<dbReference type="InterPro" id="IPR002036">
    <property type="entry name" value="YbeY"/>
</dbReference>
<evidence type="ECO:0000256" key="6">
    <source>
        <dbReference type="ARBA" id="ARBA00022801"/>
    </source>
</evidence>
<evidence type="ECO:0000256" key="8">
    <source>
        <dbReference type="HAMAP-Rule" id="MF_00009"/>
    </source>
</evidence>
<dbReference type="AlphaFoldDB" id="A0AAN1WK37"/>
<comment type="subcellular location">
    <subcellularLocation>
        <location evidence="8">Cytoplasm</location>
    </subcellularLocation>
</comment>
<dbReference type="GO" id="GO:0005737">
    <property type="term" value="C:cytoplasm"/>
    <property type="evidence" value="ECO:0007669"/>
    <property type="project" value="UniProtKB-SubCell"/>
</dbReference>
<protein>
    <recommendedName>
        <fullName evidence="8">Endoribonuclease YbeY</fullName>
        <ecNumber evidence="8">3.1.-.-</ecNumber>
    </recommendedName>
</protein>
<organism evidence="9 10">
    <name type="scientific">Marinagarivorans cellulosilyticus</name>
    <dbReference type="NCBI Taxonomy" id="2721545"/>
    <lineage>
        <taxon>Bacteria</taxon>
        <taxon>Pseudomonadati</taxon>
        <taxon>Pseudomonadota</taxon>
        <taxon>Gammaproteobacteria</taxon>
        <taxon>Cellvibrionales</taxon>
        <taxon>Cellvibrionaceae</taxon>
        <taxon>Marinagarivorans</taxon>
    </lineage>
</organism>
<feature type="binding site" evidence="8">
    <location>
        <position position="130"/>
    </location>
    <ligand>
        <name>Zn(2+)</name>
        <dbReference type="ChEBI" id="CHEBI:29105"/>
        <note>catalytic</note>
    </ligand>
</feature>
<keyword evidence="6 8" id="KW-0378">Hydrolase</keyword>
<evidence type="ECO:0000256" key="7">
    <source>
        <dbReference type="ARBA" id="ARBA00022833"/>
    </source>
</evidence>
<dbReference type="Proteomes" id="UP001320119">
    <property type="component" value="Chromosome"/>
</dbReference>
<evidence type="ECO:0000313" key="9">
    <source>
        <dbReference type="EMBL" id="BCD99039.1"/>
    </source>
</evidence>
<evidence type="ECO:0000256" key="1">
    <source>
        <dbReference type="ARBA" id="ARBA00010875"/>
    </source>
</evidence>
<evidence type="ECO:0000256" key="3">
    <source>
        <dbReference type="ARBA" id="ARBA00022722"/>
    </source>
</evidence>
<gene>
    <name evidence="8" type="primary">ybeY</name>
    <name evidence="9" type="ORF">MARGE09_P3240</name>
</gene>
<comment type="cofactor">
    <cofactor evidence="8">
        <name>Zn(2+)</name>
        <dbReference type="ChEBI" id="CHEBI:29105"/>
    </cofactor>
    <text evidence="8">Binds 1 zinc ion.</text>
</comment>
<dbReference type="InterPro" id="IPR020549">
    <property type="entry name" value="YbeY_CS"/>
</dbReference>
<evidence type="ECO:0000256" key="2">
    <source>
        <dbReference type="ARBA" id="ARBA00022517"/>
    </source>
</evidence>
<accession>A0AAN1WK37</accession>
<dbReference type="GO" id="GO:0008270">
    <property type="term" value="F:zinc ion binding"/>
    <property type="evidence" value="ECO:0007669"/>
    <property type="project" value="UniProtKB-UniRule"/>
</dbReference>
<evidence type="ECO:0000256" key="5">
    <source>
        <dbReference type="ARBA" id="ARBA00022759"/>
    </source>
</evidence>
<evidence type="ECO:0000256" key="4">
    <source>
        <dbReference type="ARBA" id="ARBA00022723"/>
    </source>
</evidence>
<feature type="binding site" evidence="8">
    <location>
        <position position="120"/>
    </location>
    <ligand>
        <name>Zn(2+)</name>
        <dbReference type="ChEBI" id="CHEBI:29105"/>
        <note>catalytic</note>
    </ligand>
</feature>
<keyword evidence="7 8" id="KW-0862">Zinc</keyword>
<evidence type="ECO:0000313" key="10">
    <source>
        <dbReference type="Proteomes" id="UP001320119"/>
    </source>
</evidence>
<keyword evidence="8" id="KW-0698">rRNA processing</keyword>
<keyword evidence="5 8" id="KW-0255">Endonuclease</keyword>
<keyword evidence="8" id="KW-0963">Cytoplasm</keyword>
<dbReference type="PANTHER" id="PTHR46986">
    <property type="entry name" value="ENDORIBONUCLEASE YBEY, CHLOROPLASTIC"/>
    <property type="match status" value="1"/>
</dbReference>
<proteinExistence type="inferred from homology"/>
<keyword evidence="3 8" id="KW-0540">Nuclease</keyword>
<dbReference type="InterPro" id="IPR023091">
    <property type="entry name" value="MetalPrtase_cat_dom_sf_prd"/>
</dbReference>
<dbReference type="EMBL" id="AP023086">
    <property type="protein sequence ID" value="BCD99039.1"/>
    <property type="molecule type" value="Genomic_DNA"/>
</dbReference>
<keyword evidence="2 8" id="KW-0690">Ribosome biogenesis</keyword>
<dbReference type="RefSeq" id="WP_236983910.1">
    <property type="nucleotide sequence ID" value="NZ_AP023086.1"/>
</dbReference>
<comment type="function">
    <text evidence="8">Single strand-specific metallo-endoribonuclease involved in late-stage 70S ribosome quality control and in maturation of the 3' terminus of the 16S rRNA.</text>
</comment>
<keyword evidence="4 8" id="KW-0479">Metal-binding</keyword>
<dbReference type="PANTHER" id="PTHR46986:SF1">
    <property type="entry name" value="ENDORIBONUCLEASE YBEY, CHLOROPLASTIC"/>
    <property type="match status" value="1"/>
</dbReference>
<reference evidence="9 10" key="1">
    <citation type="journal article" date="2022" name="IScience">
        <title>An ultrasensitive nanofiber-based assay for enzymatic hydrolysis and deep-sea microbial degradation of cellulose.</title>
        <authorList>
            <person name="Tsudome M."/>
            <person name="Tachioka M."/>
            <person name="Miyazaki M."/>
            <person name="Uchimura K."/>
            <person name="Tsuda M."/>
            <person name="Takaki Y."/>
            <person name="Deguchi S."/>
        </authorList>
    </citation>
    <scope>NUCLEOTIDE SEQUENCE [LARGE SCALE GENOMIC DNA]</scope>
    <source>
        <strain evidence="9 10">GE09</strain>
    </source>
</reference>
<dbReference type="EC" id="3.1.-.-" evidence="8"/>
<comment type="similarity">
    <text evidence="1 8">Belongs to the endoribonuclease YbeY family.</text>
</comment>
<dbReference type="PROSITE" id="PS01306">
    <property type="entry name" value="UPF0054"/>
    <property type="match status" value="1"/>
</dbReference>
<dbReference type="NCBIfam" id="TIGR00043">
    <property type="entry name" value="rRNA maturation RNase YbeY"/>
    <property type="match status" value="1"/>
</dbReference>
<dbReference type="SUPFAM" id="SSF55486">
    <property type="entry name" value="Metalloproteases ('zincins'), catalytic domain"/>
    <property type="match status" value="1"/>
</dbReference>
<dbReference type="GO" id="GO:0004222">
    <property type="term" value="F:metalloendopeptidase activity"/>
    <property type="evidence" value="ECO:0007669"/>
    <property type="project" value="InterPro"/>
</dbReference>